<evidence type="ECO:0000256" key="7">
    <source>
        <dbReference type="ARBA" id="ARBA00023004"/>
    </source>
</evidence>
<dbReference type="InterPro" id="IPR017900">
    <property type="entry name" value="4Fe4S_Fe_S_CS"/>
</dbReference>
<evidence type="ECO:0000313" key="10">
    <source>
        <dbReference type="EMBL" id="ROQ92001.1"/>
    </source>
</evidence>
<dbReference type="SUPFAM" id="SSF54862">
    <property type="entry name" value="4Fe-4S ferredoxins"/>
    <property type="match status" value="1"/>
</dbReference>
<dbReference type="Pfam" id="PF07992">
    <property type="entry name" value="Pyr_redox_2"/>
    <property type="match status" value="2"/>
</dbReference>
<keyword evidence="11" id="KW-1185">Reference proteome</keyword>
<dbReference type="OrthoDB" id="9766627at2"/>
<keyword evidence="6" id="KW-0560">Oxidoreductase</keyword>
<dbReference type="Gene3D" id="3.30.70.20">
    <property type="match status" value="2"/>
</dbReference>
<accession>A0A3N1UVR6</accession>
<evidence type="ECO:0000256" key="1">
    <source>
        <dbReference type="ARBA" id="ARBA00001974"/>
    </source>
</evidence>
<dbReference type="Gene3D" id="3.40.50.720">
    <property type="entry name" value="NAD(P)-binding Rossmann-like Domain"/>
    <property type="match status" value="1"/>
</dbReference>
<dbReference type="InterPro" id="IPR036188">
    <property type="entry name" value="FAD/NAD-bd_sf"/>
</dbReference>
<organism evidence="10 11">
    <name type="scientific">Desulfosoma caldarium</name>
    <dbReference type="NCBI Taxonomy" id="610254"/>
    <lineage>
        <taxon>Bacteria</taxon>
        <taxon>Pseudomonadati</taxon>
        <taxon>Thermodesulfobacteriota</taxon>
        <taxon>Syntrophobacteria</taxon>
        <taxon>Syntrophobacterales</taxon>
        <taxon>Syntrophobacteraceae</taxon>
        <taxon>Desulfosoma</taxon>
    </lineage>
</organism>
<dbReference type="InterPro" id="IPR023753">
    <property type="entry name" value="FAD/NAD-binding_dom"/>
</dbReference>
<dbReference type="EMBL" id="RJVA01000012">
    <property type="protein sequence ID" value="ROQ92001.1"/>
    <property type="molecule type" value="Genomic_DNA"/>
</dbReference>
<evidence type="ECO:0000313" key="11">
    <source>
        <dbReference type="Proteomes" id="UP000276223"/>
    </source>
</evidence>
<dbReference type="Gene3D" id="3.50.50.60">
    <property type="entry name" value="FAD/NAD(P)-binding domain"/>
    <property type="match status" value="2"/>
</dbReference>
<evidence type="ECO:0000256" key="2">
    <source>
        <dbReference type="ARBA" id="ARBA00006561"/>
    </source>
</evidence>
<keyword evidence="5" id="KW-0285">Flavoprotein</keyword>
<dbReference type="GO" id="GO:0016491">
    <property type="term" value="F:oxidoreductase activity"/>
    <property type="evidence" value="ECO:0007669"/>
    <property type="project" value="UniProtKB-KW"/>
</dbReference>
<gene>
    <name evidence="10" type="ORF">EDC27_1670</name>
</gene>
<keyword evidence="3" id="KW-0004">4Fe-4S</keyword>
<evidence type="ECO:0000256" key="8">
    <source>
        <dbReference type="ARBA" id="ARBA00023014"/>
    </source>
</evidence>
<dbReference type="AlphaFoldDB" id="A0A3N1UVR6"/>
<dbReference type="GO" id="GO:0051539">
    <property type="term" value="F:4 iron, 4 sulfur cluster binding"/>
    <property type="evidence" value="ECO:0007669"/>
    <property type="project" value="UniProtKB-KW"/>
</dbReference>
<keyword evidence="7" id="KW-0408">Iron</keyword>
<dbReference type="PANTHER" id="PTHR43498:SF1">
    <property type="entry name" value="COB--COM HETERODISULFIDE REDUCTASE IRON-SULFUR SUBUNIT A"/>
    <property type="match status" value="1"/>
</dbReference>
<keyword evidence="4" id="KW-0479">Metal-binding</keyword>
<evidence type="ECO:0000256" key="3">
    <source>
        <dbReference type="ARBA" id="ARBA00022485"/>
    </source>
</evidence>
<evidence type="ECO:0000256" key="6">
    <source>
        <dbReference type="ARBA" id="ARBA00023002"/>
    </source>
</evidence>
<feature type="domain" description="4Fe-4S ferredoxin-type" evidence="9">
    <location>
        <begin position="975"/>
        <end position="1004"/>
    </location>
</feature>
<dbReference type="PROSITE" id="PS51379">
    <property type="entry name" value="4FE4S_FER_2"/>
    <property type="match status" value="4"/>
</dbReference>
<evidence type="ECO:0000256" key="5">
    <source>
        <dbReference type="ARBA" id="ARBA00022827"/>
    </source>
</evidence>
<comment type="cofactor">
    <cofactor evidence="1">
        <name>FAD</name>
        <dbReference type="ChEBI" id="CHEBI:57692"/>
    </cofactor>
</comment>
<reference evidence="10 11" key="1">
    <citation type="submission" date="2018-11" db="EMBL/GenBank/DDBJ databases">
        <title>Genomic Encyclopedia of Type Strains, Phase IV (KMG-IV): sequencing the most valuable type-strain genomes for metagenomic binning, comparative biology and taxonomic classification.</title>
        <authorList>
            <person name="Goeker M."/>
        </authorList>
    </citation>
    <scope>NUCLEOTIDE SEQUENCE [LARGE SCALE GENOMIC DNA]</scope>
    <source>
        <strain evidence="10 11">DSM 22027</strain>
    </source>
</reference>
<dbReference type="RefSeq" id="WP_123290172.1">
    <property type="nucleotide sequence ID" value="NZ_RJVA01000012.1"/>
</dbReference>
<evidence type="ECO:0000256" key="4">
    <source>
        <dbReference type="ARBA" id="ARBA00022723"/>
    </source>
</evidence>
<feature type="domain" description="4Fe-4S ferredoxin-type" evidence="9">
    <location>
        <begin position="944"/>
        <end position="973"/>
    </location>
</feature>
<comment type="caution">
    <text evidence="10">The sequence shown here is derived from an EMBL/GenBank/DDBJ whole genome shotgun (WGS) entry which is preliminary data.</text>
</comment>
<keyword evidence="8" id="KW-0411">Iron-sulfur</keyword>
<protein>
    <submittedName>
        <fullName evidence="10">Heterodisulfide reductase subunit A</fullName>
    </submittedName>
</protein>
<dbReference type="GO" id="GO:0046872">
    <property type="term" value="F:metal ion binding"/>
    <property type="evidence" value="ECO:0007669"/>
    <property type="project" value="UniProtKB-KW"/>
</dbReference>
<dbReference type="InterPro" id="IPR017896">
    <property type="entry name" value="4Fe4S_Fe-S-bd"/>
</dbReference>
<dbReference type="PANTHER" id="PTHR43498">
    <property type="entry name" value="FERREDOXIN:COB-COM HETERODISULFIDE REDUCTASE SUBUNIT A"/>
    <property type="match status" value="1"/>
</dbReference>
<dbReference type="PROSITE" id="PS00198">
    <property type="entry name" value="4FE4S_FER_1"/>
    <property type="match status" value="2"/>
</dbReference>
<keyword evidence="5" id="KW-0274">FAD</keyword>
<dbReference type="Proteomes" id="UP000276223">
    <property type="component" value="Unassembled WGS sequence"/>
</dbReference>
<sequence>MTNATRPTPANTIGSVMVVGGGIAGVQAALDLADSGYFVHLVESSSAIGGVMATLDKTFPTDDCSLCILSPKLVEVGRHLNIQLHTLAEVKGVSGQAGNFRVTVFQRARYIDMEKCIGCGTCAEKCPRKVPDEYNAGLGRRKAAYVKFPQAVPLKYLIDKDHCIYFEKGKCRACEKFCPTQAVNFDDKDREFTLDVGSIILAPGFEPFDPRVYDTYNYAKLPNVVTSMEFERILSASGPFEGHLVRPSDHQEPKKIAWLQCVGSRDIHHCDNGYCSSVCCMYAIKQAGIAIEHAGPDLETAIFFMDMRTPGKDFDKYYERAQKEKGVRFIRSRVHSIEAVPGTDDLAIQYVTEDGRVVEEIFNLVVLSVGLQISQQTLDLAERLGVEIGDGRFAATSPFEPVQTSRDGIFVCGVFQSPKDIPLSVMEASAAAAESAALLAPARNTLTRKPPALTEKDVATQEPRVGVFVCHCGVNIAGVIDVAAVADYAETLPSVVYVERNLFTCAQDTQDKMKKVIEDHKLNRIVVAACSPRTHEPLFQETLKQAGLNKYLFEMANIRNMGSWVHMNEPEAATEKAKDMVRMAVAKVALQQPLSEVQLNVTKSGLVVGGGIAGMTAALTLADQGYPVTLVERKDVLGGHGRKLYSTWDGQPIAPFLDELINRVIQHPKITVYTNTHIRDVQGFVGNFHTVLDVGGSPKEVDHGVAILAIGAHSLKPTEYGYGQSDRIFLNLDLDQAISQRDSRIVNANSAVFIQCVGSREPQRPYCSRVCCSHSIENALRLKKLNPDLDVFMLYRDIRTFGLRENLYKEARARGVLFIRFDLDNKPQVQVASDGSLTVTVLDHILQRPIVLKPDILTLASAIVMRTEEADELAKMFKVPLNAEGFFLEAHAKLRPVDFATDGVFIAGLAHYPKPTEECIAQAKAAAARAATVLAKDSILAGGVVAVVNKDLCCGCQGCVQCCPFGAISYLEQEAKCEVNHALCKGCGTCAATCPSEAITLLGFSHLQLYTQIDEALSA</sequence>
<name>A0A3N1UVR6_9BACT</name>
<feature type="domain" description="4Fe-4S ferredoxin-type" evidence="9">
    <location>
        <begin position="154"/>
        <end position="188"/>
    </location>
</feature>
<evidence type="ECO:0000259" key="9">
    <source>
        <dbReference type="PROSITE" id="PS51379"/>
    </source>
</evidence>
<dbReference type="Pfam" id="PF00037">
    <property type="entry name" value="Fer4"/>
    <property type="match status" value="2"/>
</dbReference>
<dbReference type="InterPro" id="IPR039650">
    <property type="entry name" value="HdrA-like"/>
</dbReference>
<feature type="domain" description="4Fe-4S ferredoxin-type" evidence="9">
    <location>
        <begin position="107"/>
        <end position="137"/>
    </location>
</feature>
<proteinExistence type="inferred from homology"/>
<dbReference type="SUPFAM" id="SSF51905">
    <property type="entry name" value="FAD/NAD(P)-binding domain"/>
    <property type="match status" value="2"/>
</dbReference>
<comment type="similarity">
    <text evidence="2">Belongs to the HdrA family.</text>
</comment>